<dbReference type="EMBL" id="BK014769">
    <property type="protein sequence ID" value="DAD74983.1"/>
    <property type="molecule type" value="Genomic_DNA"/>
</dbReference>
<protein>
    <submittedName>
        <fullName evidence="1">Uncharacterized protein</fullName>
    </submittedName>
</protein>
<sequence>MNHSSLKKSLIIAMSCIPKVEGLEENNLILTTSAGIISGKVPSEQEIDDENSLCGVLYEICDNTKEEYLKNISSTDSEPVIVGNDGYIILKDVKIRSTSSDTITHMNFMVVFYDQIIGVTIGNIN</sequence>
<evidence type="ECO:0000313" key="1">
    <source>
        <dbReference type="EMBL" id="DAD74983.1"/>
    </source>
</evidence>
<reference evidence="1" key="1">
    <citation type="journal article" date="2021" name="Proc. Natl. Acad. Sci. U.S.A.">
        <title>A Catalog of Tens of Thousands of Viruses from Human Metagenomes Reveals Hidden Associations with Chronic Diseases.</title>
        <authorList>
            <person name="Tisza M.J."/>
            <person name="Buck C.B."/>
        </authorList>
    </citation>
    <scope>NUCLEOTIDE SEQUENCE</scope>
    <source>
        <strain evidence="1">CtA995</strain>
    </source>
</reference>
<name>A0A8S5LYT0_9CAUD</name>
<organism evidence="1">
    <name type="scientific">Siphoviridae sp. ctA995</name>
    <dbReference type="NCBI Taxonomy" id="2826180"/>
    <lineage>
        <taxon>Viruses</taxon>
        <taxon>Duplodnaviria</taxon>
        <taxon>Heunggongvirae</taxon>
        <taxon>Uroviricota</taxon>
        <taxon>Caudoviricetes</taxon>
    </lineage>
</organism>
<proteinExistence type="predicted"/>
<accession>A0A8S5LYT0</accession>